<sequence>MNSKNMTPHILPNNAKDLQSIDMRSGLTYIGQGVLELSHFPRLLQEMTVEANFQPSGLHWEMSTWFEERFGTIPMQYMHLRLALDLPLTCQACLQPYIESLDSDRDYILFETEEEAEAWDFDEENQDAEDALVSSEAFNLLETIEEELLLNLPLIAKHPLGECKPEDLQKVSKTLKSGSEEIIIKKPNPFAILEKLKKQ</sequence>
<accession>A0A229FWR4</accession>
<evidence type="ECO:0000256" key="3">
    <source>
        <dbReference type="ARBA" id="ARBA00015716"/>
    </source>
</evidence>
<dbReference type="GO" id="GO:0005829">
    <property type="term" value="C:cytosol"/>
    <property type="evidence" value="ECO:0007669"/>
    <property type="project" value="TreeGrafter"/>
</dbReference>
<evidence type="ECO:0000313" key="6">
    <source>
        <dbReference type="EMBL" id="OXL16435.1"/>
    </source>
</evidence>
<gene>
    <name evidence="6" type="ORF">AOC33_05090</name>
</gene>
<comment type="similarity">
    <text evidence="2">Belongs to the DUF177 domain family.</text>
</comment>
<dbReference type="AlphaFoldDB" id="A0A229FWR4"/>
<dbReference type="Pfam" id="PF02620">
    <property type="entry name" value="YceD"/>
    <property type="match status" value="1"/>
</dbReference>
<dbReference type="GO" id="GO:0042254">
    <property type="term" value="P:ribosome biogenesis"/>
    <property type="evidence" value="ECO:0007669"/>
    <property type="project" value="UniProtKB-KW"/>
</dbReference>
<proteinExistence type="inferred from homology"/>
<dbReference type="EMBL" id="NJGG01000001">
    <property type="protein sequence ID" value="OXL16435.1"/>
    <property type="molecule type" value="Genomic_DNA"/>
</dbReference>
<evidence type="ECO:0000313" key="7">
    <source>
        <dbReference type="Proteomes" id="UP000215188"/>
    </source>
</evidence>
<evidence type="ECO:0000256" key="1">
    <source>
        <dbReference type="ARBA" id="ARBA00002868"/>
    </source>
</evidence>
<comment type="caution">
    <text evidence="6">The sequence shown here is derived from an EMBL/GenBank/DDBJ whole genome shotgun (WGS) entry which is preliminary data.</text>
</comment>
<dbReference type="InterPro" id="IPR003772">
    <property type="entry name" value="YceD"/>
</dbReference>
<comment type="function">
    <text evidence="1">Plays a role in synthesis, processing and/or stability of 23S rRNA.</text>
</comment>
<evidence type="ECO:0000256" key="5">
    <source>
        <dbReference type="ARBA" id="ARBA00031841"/>
    </source>
</evidence>
<dbReference type="InterPro" id="IPR039255">
    <property type="entry name" value="YceD_bac"/>
</dbReference>
<dbReference type="Proteomes" id="UP000215188">
    <property type="component" value="Unassembled WGS sequence"/>
</dbReference>
<dbReference type="PANTHER" id="PTHR38099">
    <property type="entry name" value="LARGE RIBOSOMAL RNA SUBUNIT ACCUMULATION PROTEIN YCED"/>
    <property type="match status" value="1"/>
</dbReference>
<dbReference type="PANTHER" id="PTHR38099:SF1">
    <property type="entry name" value="LARGE RIBOSOMAL RNA SUBUNIT ACCUMULATION PROTEIN YCED"/>
    <property type="match status" value="1"/>
</dbReference>
<keyword evidence="4" id="KW-0690">Ribosome biogenesis</keyword>
<evidence type="ECO:0000256" key="4">
    <source>
        <dbReference type="ARBA" id="ARBA00022517"/>
    </source>
</evidence>
<evidence type="ECO:0000256" key="2">
    <source>
        <dbReference type="ARBA" id="ARBA00010740"/>
    </source>
</evidence>
<name>A0A229FWR4_9BURK</name>
<protein>
    <recommendedName>
        <fullName evidence="3">Large ribosomal RNA subunit accumulation protein YceD</fullName>
    </recommendedName>
    <alternativeName>
        <fullName evidence="5">23S rRNA accumulation protein YceD</fullName>
    </alternativeName>
</protein>
<reference evidence="6 7" key="1">
    <citation type="submission" date="2017-06" db="EMBL/GenBank/DDBJ databases">
        <title>Reclassification of a Polynucleobacter cosmopolitanus strain isolated from tropical Lake Victoria as Polynucleobacter victoriensis comb. nov.</title>
        <authorList>
            <person name="Hahn M.W."/>
        </authorList>
    </citation>
    <scope>NUCLEOTIDE SEQUENCE [LARGE SCALE GENOMIC DNA]</scope>
    <source>
        <strain evidence="6 7">MWH-MoIso2</strain>
    </source>
</reference>
<keyword evidence="7" id="KW-1185">Reference proteome</keyword>
<organism evidence="6 7">
    <name type="scientific">Polynucleobacter cosmopolitanus</name>
    <dbReference type="NCBI Taxonomy" id="351345"/>
    <lineage>
        <taxon>Bacteria</taxon>
        <taxon>Pseudomonadati</taxon>
        <taxon>Pseudomonadota</taxon>
        <taxon>Betaproteobacteria</taxon>
        <taxon>Burkholderiales</taxon>
        <taxon>Burkholderiaceae</taxon>
        <taxon>Polynucleobacter</taxon>
    </lineage>
</organism>